<gene>
    <name evidence="2" type="ORF">FHR87_003766</name>
</gene>
<organism evidence="2 3">
    <name type="scientific">Azomonas macrocytogenes</name>
    <name type="common">Azotobacter macrocytogenes</name>
    <dbReference type="NCBI Taxonomy" id="69962"/>
    <lineage>
        <taxon>Bacteria</taxon>
        <taxon>Pseudomonadati</taxon>
        <taxon>Pseudomonadota</taxon>
        <taxon>Gammaproteobacteria</taxon>
        <taxon>Pseudomonadales</taxon>
        <taxon>Pseudomonadaceae</taxon>
        <taxon>Azomonas</taxon>
    </lineage>
</organism>
<dbReference type="EMBL" id="JACHXI010000034">
    <property type="protein sequence ID" value="MBB3105330.1"/>
    <property type="molecule type" value="Genomic_DNA"/>
</dbReference>
<feature type="region of interest" description="Disordered" evidence="1">
    <location>
        <begin position="178"/>
        <end position="204"/>
    </location>
</feature>
<feature type="region of interest" description="Disordered" evidence="1">
    <location>
        <begin position="73"/>
        <end position="113"/>
    </location>
</feature>
<dbReference type="InterPro" id="IPR014118">
    <property type="entry name" value="T4SS_TraV"/>
</dbReference>
<dbReference type="NCBIfam" id="TIGR02747">
    <property type="entry name" value="TraV"/>
    <property type="match status" value="1"/>
</dbReference>
<proteinExistence type="predicted"/>
<dbReference type="AlphaFoldDB" id="A0A839T8Y1"/>
<evidence type="ECO:0000313" key="3">
    <source>
        <dbReference type="Proteomes" id="UP000549250"/>
    </source>
</evidence>
<sequence length="204" mass="22881">MKKMQKVVLLPFLGNSACQFFSRKALRLIPLMALVCASSGCSLFDLGSRDYGCKGLPKGVQCMSARDVYAATNDGQVPRSTQDEEEEKDKDKDKDKKKRKKQSSQQTRSVSEQLIDNYVAPRLPDRPIPIRTPAQVMRIWVAPWEDTNGDLNATGYVYTEIEPRRWVIGDGVPAEAPVIRPLQQLDPSPDRQRNQPQAASSIHP</sequence>
<evidence type="ECO:0000256" key="1">
    <source>
        <dbReference type="SAM" id="MobiDB-lite"/>
    </source>
</evidence>
<evidence type="ECO:0000313" key="2">
    <source>
        <dbReference type="EMBL" id="MBB3105330.1"/>
    </source>
</evidence>
<name>A0A839T8Y1_AZOMA</name>
<feature type="compositionally biased region" description="Polar residues" evidence="1">
    <location>
        <begin position="103"/>
        <end position="113"/>
    </location>
</feature>
<protein>
    <submittedName>
        <fullName evidence="2">Conjugal transfer pilus assembly protein TraV</fullName>
    </submittedName>
</protein>
<dbReference type="Proteomes" id="UP000549250">
    <property type="component" value="Unassembled WGS sequence"/>
</dbReference>
<keyword evidence="3" id="KW-1185">Reference proteome</keyword>
<accession>A0A839T8Y1</accession>
<comment type="caution">
    <text evidence="2">The sequence shown here is derived from an EMBL/GenBank/DDBJ whole genome shotgun (WGS) entry which is preliminary data.</text>
</comment>
<reference evidence="2 3" key="1">
    <citation type="submission" date="2020-08" db="EMBL/GenBank/DDBJ databases">
        <title>Genomic Encyclopedia of Type Strains, Phase III (KMG-III): the genomes of soil and plant-associated and newly described type strains.</title>
        <authorList>
            <person name="Whitman W."/>
        </authorList>
    </citation>
    <scope>NUCLEOTIDE SEQUENCE [LARGE SCALE GENOMIC DNA]</scope>
    <source>
        <strain evidence="2 3">CECT 4462</strain>
    </source>
</reference>
<dbReference type="Pfam" id="PF09676">
    <property type="entry name" value="TraV"/>
    <property type="match status" value="1"/>
</dbReference>
<feature type="compositionally biased region" description="Polar residues" evidence="1">
    <location>
        <begin position="194"/>
        <end position="204"/>
    </location>
</feature>